<dbReference type="Proteomes" id="UP001451782">
    <property type="component" value="Chromosome"/>
</dbReference>
<gene>
    <name evidence="1" type="ORF">AABB28_07560</name>
</gene>
<dbReference type="KEGG" id="yag:AABB28_07560"/>
<keyword evidence="2" id="KW-1185">Reference proteome</keyword>
<protein>
    <submittedName>
        <fullName evidence="1">Uncharacterized protein</fullName>
    </submittedName>
</protein>
<dbReference type="RefSeq" id="WP_342071458.1">
    <property type="nucleotide sequence ID" value="NZ_CP151762.1"/>
</dbReference>
<organism evidence="1 2">
    <name type="scientific">Yoonia algicola</name>
    <dbReference type="NCBI Taxonomy" id="3137368"/>
    <lineage>
        <taxon>Bacteria</taxon>
        <taxon>Pseudomonadati</taxon>
        <taxon>Pseudomonadota</taxon>
        <taxon>Alphaproteobacteria</taxon>
        <taxon>Rhodobacterales</taxon>
        <taxon>Paracoccaceae</taxon>
        <taxon>Yoonia</taxon>
    </lineage>
</organism>
<dbReference type="AlphaFoldDB" id="A0AAN0M582"/>
<name>A0AAN0M582_9RHOB</name>
<reference evidence="1 2" key="1">
    <citation type="submission" date="2024-04" db="EMBL/GenBank/DDBJ databases">
        <title>Phylogenomic analyses of a clade within the roseobacter group suggest taxonomic reassignments of species of the genera Aestuariivita, Citreicella, Loktanella, Nautella, Pelagibaca, Ruegeria, Thalassobius, Thiobacimonas and Tropicibacter, and the proposal o.</title>
        <authorList>
            <person name="Jeon C.O."/>
        </authorList>
    </citation>
    <scope>NUCLEOTIDE SEQUENCE [LARGE SCALE GENOMIC DNA]</scope>
    <source>
        <strain evidence="1 2">G8-12</strain>
    </source>
</reference>
<evidence type="ECO:0000313" key="2">
    <source>
        <dbReference type="Proteomes" id="UP001451782"/>
    </source>
</evidence>
<evidence type="ECO:0000313" key="1">
    <source>
        <dbReference type="EMBL" id="WZU65109.1"/>
    </source>
</evidence>
<sequence length="113" mass="12232">MAFIALACPFPGVRTAPSSGGVPVIRDELFVLDVLLADIVCVQSLSMLGEPNRITKISKMDKGIIKMDINDADEGRSGAHATVVARGNRCAIPRRRMRGDERTLYDFQGGNVT</sequence>
<proteinExistence type="predicted"/>
<accession>A0AAN0M582</accession>
<dbReference type="EMBL" id="CP151762">
    <property type="protein sequence ID" value="WZU65109.1"/>
    <property type="molecule type" value="Genomic_DNA"/>
</dbReference>